<dbReference type="Pfam" id="PF00581">
    <property type="entry name" value="Rhodanese"/>
    <property type="match status" value="1"/>
</dbReference>
<dbReference type="InterPro" id="IPR036873">
    <property type="entry name" value="Rhodanese-like_dom_sf"/>
</dbReference>
<reference evidence="3" key="1">
    <citation type="submission" date="2016-10" db="EMBL/GenBank/DDBJ databases">
        <authorList>
            <person name="Varghese N."/>
            <person name="Submissions S."/>
        </authorList>
    </citation>
    <scope>NUCLEOTIDE SEQUENCE [LARGE SCALE GENOMIC DNA]</scope>
    <source>
        <strain evidence="3">CGMCC 1.10223</strain>
    </source>
</reference>
<dbReference type="GO" id="GO:0016740">
    <property type="term" value="F:transferase activity"/>
    <property type="evidence" value="ECO:0007669"/>
    <property type="project" value="UniProtKB-KW"/>
</dbReference>
<dbReference type="RefSeq" id="WP_052737088.1">
    <property type="nucleotide sequence ID" value="NZ_FONN01000012.1"/>
</dbReference>
<name>A0A1I2FGE5_9BACL</name>
<accession>A0A1I2FGE5</accession>
<organism evidence="2 3">
    <name type="scientific">Paenibacillus algorifonticola</name>
    <dbReference type="NCBI Taxonomy" id="684063"/>
    <lineage>
        <taxon>Bacteria</taxon>
        <taxon>Bacillati</taxon>
        <taxon>Bacillota</taxon>
        <taxon>Bacilli</taxon>
        <taxon>Bacillales</taxon>
        <taxon>Paenibacillaceae</taxon>
        <taxon>Paenibacillus</taxon>
    </lineage>
</organism>
<keyword evidence="3" id="KW-1185">Reference proteome</keyword>
<dbReference type="InterPro" id="IPR001763">
    <property type="entry name" value="Rhodanese-like_dom"/>
</dbReference>
<protein>
    <submittedName>
        <fullName evidence="2">Rhodanese-related sulfurtransferase</fullName>
    </submittedName>
</protein>
<evidence type="ECO:0000259" key="1">
    <source>
        <dbReference type="PROSITE" id="PS50206"/>
    </source>
</evidence>
<gene>
    <name evidence="2" type="ORF">SAMN04487969_11262</name>
</gene>
<dbReference type="EMBL" id="FONN01000012">
    <property type="protein sequence ID" value="SFF04482.1"/>
    <property type="molecule type" value="Genomic_DNA"/>
</dbReference>
<dbReference type="AlphaFoldDB" id="A0A1I2FGE5"/>
<proteinExistence type="predicted"/>
<dbReference type="SUPFAM" id="SSF52821">
    <property type="entry name" value="Rhodanese/Cell cycle control phosphatase"/>
    <property type="match status" value="1"/>
</dbReference>
<sequence>MFDLMFLSIIIGLFAVVRQLWPLPNLKYIDYQDFLKRRIQFRHYKVIDIRDAFEYLADPTPGTINISLGRLPYVWKKHLAREDHVIILSTGVFQSKKAVRILKKRGFEYLHVIKYKTVLQVK</sequence>
<dbReference type="Proteomes" id="UP000183410">
    <property type="component" value="Unassembled WGS sequence"/>
</dbReference>
<feature type="domain" description="Rhodanese" evidence="1">
    <location>
        <begin position="40"/>
        <end position="114"/>
    </location>
</feature>
<dbReference type="PROSITE" id="PS50206">
    <property type="entry name" value="RHODANESE_3"/>
    <property type="match status" value="1"/>
</dbReference>
<dbReference type="CDD" id="cd00158">
    <property type="entry name" value="RHOD"/>
    <property type="match status" value="1"/>
</dbReference>
<evidence type="ECO:0000313" key="2">
    <source>
        <dbReference type="EMBL" id="SFF04482.1"/>
    </source>
</evidence>
<dbReference type="Gene3D" id="3.40.250.10">
    <property type="entry name" value="Rhodanese-like domain"/>
    <property type="match status" value="1"/>
</dbReference>
<keyword evidence="2" id="KW-0808">Transferase</keyword>
<dbReference type="OrthoDB" id="2621386at2"/>
<evidence type="ECO:0000313" key="3">
    <source>
        <dbReference type="Proteomes" id="UP000183410"/>
    </source>
</evidence>